<name>A0A5A7P4V6_STRAF</name>
<dbReference type="PANTHER" id="PTHR15430:SF1">
    <property type="entry name" value="GLOMULIN"/>
    <property type="match status" value="1"/>
</dbReference>
<evidence type="ECO:0000313" key="2">
    <source>
        <dbReference type="Proteomes" id="UP000325081"/>
    </source>
</evidence>
<dbReference type="AlphaFoldDB" id="A0A5A7P4V6"/>
<dbReference type="InterPro" id="IPR013877">
    <property type="entry name" value="YAP-bd/ALF4/Glomulin"/>
</dbReference>
<dbReference type="OrthoDB" id="619536at2759"/>
<sequence>MLDDTSALVATLHENLACCSKLIEASDYSNSEQSIAELVDFLNSISNSLISEGRENDASESIAIEILTQIHQYVASPEDIVDALAFELPKAAMRFACVSTRCSEVAEGIVDIFVSRCSPRDMLSIICEAIGSPSEHFMVPGYFIPLLNGLMKVLALIQRRHYEHVKTTVPVVLNVLRIICSKPDYDDTGYEKLFHKAVGIACSIRALCAKLEEGDNKKLNALLGLYVLEIMVLVSVGMSSDISRCLPVVLELSDSLQYCELSYIGLITGFEVDTIYKLVVGEITDDTVDAMDCFSQVKLGAALAVMWGYKASKVAAAARADLAAVTVELQSNWRRRWEAIEDGDVDYSMHIPTFCTSLQAIQMVIMSAPGSVLRKNSFSAFKKVLADIPTSTRLDILRALIKNSDSPSMIGILLNCVKDEMHMGKFERGLSTNAVPNIDVTRSTLFWNPSVLELVEEVLRPPEGGPPPFPEYSDAVKFSLPFSLSACVQLQYIPMDLSLLVFHWYILPLPYARIDIPEVLFYRPLISSDIFSLQSQQARNSNYTGILSKENLHKAYNEWLLPLRTLVTLSAAESQKDHDDQLACDMMCALNPIQLVLYRCIELVEENLKKL</sequence>
<dbReference type="EMBL" id="BKCP01002224">
    <property type="protein sequence ID" value="GER27925.1"/>
    <property type="molecule type" value="Genomic_DNA"/>
</dbReference>
<gene>
    <name evidence="1" type="ORF">STAS_03664</name>
</gene>
<dbReference type="PANTHER" id="PTHR15430">
    <property type="entry name" value="GLOMULIN"/>
    <property type="match status" value="1"/>
</dbReference>
<evidence type="ECO:0000313" key="1">
    <source>
        <dbReference type="EMBL" id="GER27925.1"/>
    </source>
</evidence>
<dbReference type="Pfam" id="PF08568">
    <property type="entry name" value="Kinetochor_Ybp2"/>
    <property type="match status" value="2"/>
</dbReference>
<dbReference type="GO" id="GO:0055105">
    <property type="term" value="F:ubiquitin-protein transferase inhibitor activity"/>
    <property type="evidence" value="ECO:0007669"/>
    <property type="project" value="TreeGrafter"/>
</dbReference>
<accession>A0A5A7P4V6</accession>
<organism evidence="1 2">
    <name type="scientific">Striga asiatica</name>
    <name type="common">Asiatic witchweed</name>
    <name type="synonym">Buchnera asiatica</name>
    <dbReference type="NCBI Taxonomy" id="4170"/>
    <lineage>
        <taxon>Eukaryota</taxon>
        <taxon>Viridiplantae</taxon>
        <taxon>Streptophyta</taxon>
        <taxon>Embryophyta</taxon>
        <taxon>Tracheophyta</taxon>
        <taxon>Spermatophyta</taxon>
        <taxon>Magnoliopsida</taxon>
        <taxon>eudicotyledons</taxon>
        <taxon>Gunneridae</taxon>
        <taxon>Pentapetalae</taxon>
        <taxon>asterids</taxon>
        <taxon>lamiids</taxon>
        <taxon>Lamiales</taxon>
        <taxon>Orobanchaceae</taxon>
        <taxon>Buchnereae</taxon>
        <taxon>Striga</taxon>
    </lineage>
</organism>
<dbReference type="InterPro" id="IPR019516">
    <property type="entry name" value="Glomulin/ALF4"/>
</dbReference>
<keyword evidence="2" id="KW-1185">Reference proteome</keyword>
<dbReference type="Proteomes" id="UP000325081">
    <property type="component" value="Unassembled WGS sequence"/>
</dbReference>
<reference evidence="2" key="1">
    <citation type="journal article" date="2019" name="Curr. Biol.">
        <title>Genome Sequence of Striga asiatica Provides Insight into the Evolution of Plant Parasitism.</title>
        <authorList>
            <person name="Yoshida S."/>
            <person name="Kim S."/>
            <person name="Wafula E.K."/>
            <person name="Tanskanen J."/>
            <person name="Kim Y.M."/>
            <person name="Honaas L."/>
            <person name="Yang Z."/>
            <person name="Spallek T."/>
            <person name="Conn C.E."/>
            <person name="Ichihashi Y."/>
            <person name="Cheong K."/>
            <person name="Cui S."/>
            <person name="Der J.P."/>
            <person name="Gundlach H."/>
            <person name="Jiao Y."/>
            <person name="Hori C."/>
            <person name="Ishida J.K."/>
            <person name="Kasahara H."/>
            <person name="Kiba T."/>
            <person name="Kim M.S."/>
            <person name="Koo N."/>
            <person name="Laohavisit A."/>
            <person name="Lee Y.H."/>
            <person name="Lumba S."/>
            <person name="McCourt P."/>
            <person name="Mortimer J.C."/>
            <person name="Mutuku J.M."/>
            <person name="Nomura T."/>
            <person name="Sasaki-Sekimoto Y."/>
            <person name="Seto Y."/>
            <person name="Wang Y."/>
            <person name="Wakatake T."/>
            <person name="Sakakibara H."/>
            <person name="Demura T."/>
            <person name="Yamaguchi S."/>
            <person name="Yoneyama K."/>
            <person name="Manabe R.I."/>
            <person name="Nelson D.C."/>
            <person name="Schulman A.H."/>
            <person name="Timko M.P."/>
            <person name="dePamphilis C.W."/>
            <person name="Choi D."/>
            <person name="Shirasu K."/>
        </authorList>
    </citation>
    <scope>NUCLEOTIDE SEQUENCE [LARGE SCALE GENOMIC DNA]</scope>
    <source>
        <strain evidence="2">cv. UVA1</strain>
    </source>
</reference>
<protein>
    <submittedName>
        <fullName evidence="1">Aberrant lateral root formation 4</fullName>
    </submittedName>
</protein>
<proteinExistence type="predicted"/>
<comment type="caution">
    <text evidence="1">The sequence shown here is derived from an EMBL/GenBank/DDBJ whole genome shotgun (WGS) entry which is preliminary data.</text>
</comment>
<dbReference type="GO" id="GO:0005737">
    <property type="term" value="C:cytoplasm"/>
    <property type="evidence" value="ECO:0007669"/>
    <property type="project" value="TreeGrafter"/>
</dbReference>